<proteinExistence type="predicted"/>
<accession>A0ABS8SXH0</accession>
<keyword evidence="3" id="KW-1185">Reference proteome</keyword>
<evidence type="ECO:0000256" key="1">
    <source>
        <dbReference type="SAM" id="MobiDB-lite"/>
    </source>
</evidence>
<dbReference type="Proteomes" id="UP000823775">
    <property type="component" value="Unassembled WGS sequence"/>
</dbReference>
<evidence type="ECO:0000313" key="3">
    <source>
        <dbReference type="Proteomes" id="UP000823775"/>
    </source>
</evidence>
<sequence>MNGEFRVTSGGGDYGGFNERQRRRGDRGATGRFGRKRGGDGEGRLAACSPEKMRERRERAALVACGRWEEGDGDYGRR</sequence>
<evidence type="ECO:0000313" key="2">
    <source>
        <dbReference type="EMBL" id="MCD7463722.1"/>
    </source>
</evidence>
<gene>
    <name evidence="2" type="ORF">HAX54_051227</name>
</gene>
<organism evidence="2 3">
    <name type="scientific">Datura stramonium</name>
    <name type="common">Jimsonweed</name>
    <name type="synonym">Common thornapple</name>
    <dbReference type="NCBI Taxonomy" id="4076"/>
    <lineage>
        <taxon>Eukaryota</taxon>
        <taxon>Viridiplantae</taxon>
        <taxon>Streptophyta</taxon>
        <taxon>Embryophyta</taxon>
        <taxon>Tracheophyta</taxon>
        <taxon>Spermatophyta</taxon>
        <taxon>Magnoliopsida</taxon>
        <taxon>eudicotyledons</taxon>
        <taxon>Gunneridae</taxon>
        <taxon>Pentapetalae</taxon>
        <taxon>asterids</taxon>
        <taxon>lamiids</taxon>
        <taxon>Solanales</taxon>
        <taxon>Solanaceae</taxon>
        <taxon>Solanoideae</taxon>
        <taxon>Datureae</taxon>
        <taxon>Datura</taxon>
    </lineage>
</organism>
<name>A0ABS8SXH0_DATST</name>
<protein>
    <submittedName>
        <fullName evidence="2">Uncharacterized protein</fullName>
    </submittedName>
</protein>
<reference evidence="2 3" key="1">
    <citation type="journal article" date="2021" name="BMC Genomics">
        <title>Datura genome reveals duplications of psychoactive alkaloid biosynthetic genes and high mutation rate following tissue culture.</title>
        <authorList>
            <person name="Rajewski A."/>
            <person name="Carter-House D."/>
            <person name="Stajich J."/>
            <person name="Litt A."/>
        </authorList>
    </citation>
    <scope>NUCLEOTIDE SEQUENCE [LARGE SCALE GENOMIC DNA]</scope>
    <source>
        <strain evidence="2">AR-01</strain>
    </source>
</reference>
<dbReference type="EMBL" id="JACEIK010000908">
    <property type="protein sequence ID" value="MCD7463722.1"/>
    <property type="molecule type" value="Genomic_DNA"/>
</dbReference>
<comment type="caution">
    <text evidence="2">The sequence shown here is derived from an EMBL/GenBank/DDBJ whole genome shotgun (WGS) entry which is preliminary data.</text>
</comment>
<feature type="region of interest" description="Disordered" evidence="1">
    <location>
        <begin position="1"/>
        <end position="53"/>
    </location>
</feature>